<feature type="transmembrane region" description="Helical" evidence="6">
    <location>
        <begin position="78"/>
        <end position="99"/>
    </location>
</feature>
<evidence type="ECO:0000313" key="7">
    <source>
        <dbReference type="EMBL" id="TIA91926.1"/>
    </source>
</evidence>
<dbReference type="OrthoDB" id="6428174at2759"/>
<evidence type="ECO:0000256" key="4">
    <source>
        <dbReference type="ARBA" id="ARBA00023136"/>
    </source>
</evidence>
<proteinExistence type="predicted"/>
<feature type="transmembrane region" description="Helical" evidence="6">
    <location>
        <begin position="174"/>
        <end position="191"/>
    </location>
</feature>
<keyword evidence="3 6" id="KW-1133">Transmembrane helix</keyword>
<dbReference type="Proteomes" id="UP000310189">
    <property type="component" value="Unassembled WGS sequence"/>
</dbReference>
<sequence length="382" mass="41893">MEDRWIGLLLAISSSVAIGLSFIITKKGLQDSNNKASDSVSASDKLLYLRNPIWWAGMATMVVGEIANFAAYTFAPPVLVTPLGALSVIFGAILASFLLNERLGPIGRVGCGLCVVGSLVIILHAPEEKQVETVDEILDYAIQLPFIIYSALVAVFSVVMIFKVVPKYGKKTPLVYISICSLVGSISVMSIKGFGVALKLTLAGNNQLTHASTYLFGVVVLVCILVQMNYFNKALDTFSTNVVNPIYYVFFSTATILASFILFQGFYETPTRDILSIVTGFLTIFAGVYLLNKSRQIDEDAFATQQNLRGSDPRHSISGRLSSAGAGGTMLDPPYHRQSEYDQYELPTHETQALNTLPERDESDDGMDDYTHKYDLEQPKYN</sequence>
<gene>
    <name evidence="7" type="ORF">E3P99_00844</name>
</gene>
<dbReference type="AlphaFoldDB" id="A0A4T0FY01"/>
<dbReference type="Pfam" id="PF05653">
    <property type="entry name" value="Mg_trans_NIPA"/>
    <property type="match status" value="1"/>
</dbReference>
<organism evidence="7 8">
    <name type="scientific">Wallemia hederae</name>
    <dbReference type="NCBI Taxonomy" id="1540922"/>
    <lineage>
        <taxon>Eukaryota</taxon>
        <taxon>Fungi</taxon>
        <taxon>Dikarya</taxon>
        <taxon>Basidiomycota</taxon>
        <taxon>Wallemiomycotina</taxon>
        <taxon>Wallemiomycetes</taxon>
        <taxon>Wallemiales</taxon>
        <taxon>Wallemiaceae</taxon>
        <taxon>Wallemia</taxon>
    </lineage>
</organism>
<name>A0A4T0FY01_9BASI</name>
<keyword evidence="2 6" id="KW-0812">Transmembrane</keyword>
<evidence type="ECO:0008006" key="9">
    <source>
        <dbReference type="Google" id="ProtNLM"/>
    </source>
</evidence>
<keyword evidence="4 6" id="KW-0472">Membrane</keyword>
<dbReference type="InterPro" id="IPR037185">
    <property type="entry name" value="EmrE-like"/>
</dbReference>
<feature type="transmembrane region" description="Helical" evidence="6">
    <location>
        <begin position="140"/>
        <end position="162"/>
    </location>
</feature>
<evidence type="ECO:0000256" key="1">
    <source>
        <dbReference type="ARBA" id="ARBA00004141"/>
    </source>
</evidence>
<evidence type="ECO:0000256" key="5">
    <source>
        <dbReference type="SAM" id="MobiDB-lite"/>
    </source>
</evidence>
<dbReference type="EMBL" id="SPNW01000009">
    <property type="protein sequence ID" value="TIA91926.1"/>
    <property type="molecule type" value="Genomic_DNA"/>
</dbReference>
<dbReference type="GO" id="GO:0015095">
    <property type="term" value="F:magnesium ion transmembrane transporter activity"/>
    <property type="evidence" value="ECO:0007669"/>
    <property type="project" value="InterPro"/>
</dbReference>
<feature type="transmembrane region" description="Helical" evidence="6">
    <location>
        <begin position="211"/>
        <end position="230"/>
    </location>
</feature>
<feature type="transmembrane region" description="Helical" evidence="6">
    <location>
        <begin position="53"/>
        <end position="72"/>
    </location>
</feature>
<dbReference type="PANTHER" id="PTHR12570">
    <property type="match status" value="1"/>
</dbReference>
<evidence type="ECO:0000256" key="6">
    <source>
        <dbReference type="SAM" id="Phobius"/>
    </source>
</evidence>
<dbReference type="SUPFAM" id="SSF103481">
    <property type="entry name" value="Multidrug resistance efflux transporter EmrE"/>
    <property type="match status" value="1"/>
</dbReference>
<comment type="caution">
    <text evidence="7">The sequence shown here is derived from an EMBL/GenBank/DDBJ whole genome shotgun (WGS) entry which is preliminary data.</text>
</comment>
<feature type="transmembrane region" description="Helical" evidence="6">
    <location>
        <begin position="106"/>
        <end position="125"/>
    </location>
</feature>
<feature type="region of interest" description="Disordered" evidence="5">
    <location>
        <begin position="308"/>
        <end position="382"/>
    </location>
</feature>
<feature type="compositionally biased region" description="Basic and acidic residues" evidence="5">
    <location>
        <begin position="369"/>
        <end position="382"/>
    </location>
</feature>
<protein>
    <recommendedName>
        <fullName evidence="9">Magnesium transporter</fullName>
    </recommendedName>
</protein>
<comment type="subcellular location">
    <subcellularLocation>
        <location evidence="1">Membrane</location>
        <topology evidence="1">Multi-pass membrane protein</topology>
    </subcellularLocation>
</comment>
<feature type="transmembrane region" description="Helical" evidence="6">
    <location>
        <begin position="274"/>
        <end position="291"/>
    </location>
</feature>
<reference evidence="7 8" key="1">
    <citation type="submission" date="2019-03" db="EMBL/GenBank/DDBJ databases">
        <title>Sequencing 23 genomes of Wallemia ichthyophaga.</title>
        <authorList>
            <person name="Gostincar C."/>
        </authorList>
    </citation>
    <scope>NUCLEOTIDE SEQUENCE [LARGE SCALE GENOMIC DNA]</scope>
    <source>
        <strain evidence="7 8">EXF-5753</strain>
    </source>
</reference>
<dbReference type="PANTHER" id="PTHR12570:SF85">
    <property type="entry name" value="DUF803 DOMAIN MEMBRANE PROTEIN (AFU_ORTHOLOGUE AFUA_1G15880)"/>
    <property type="match status" value="1"/>
</dbReference>
<dbReference type="GO" id="GO:0016020">
    <property type="term" value="C:membrane"/>
    <property type="evidence" value="ECO:0007669"/>
    <property type="project" value="UniProtKB-SubCell"/>
</dbReference>
<evidence type="ECO:0000256" key="3">
    <source>
        <dbReference type="ARBA" id="ARBA00022989"/>
    </source>
</evidence>
<evidence type="ECO:0000256" key="2">
    <source>
        <dbReference type="ARBA" id="ARBA00022692"/>
    </source>
</evidence>
<feature type="transmembrane region" description="Helical" evidence="6">
    <location>
        <begin position="6"/>
        <end position="25"/>
    </location>
</feature>
<accession>A0A4T0FY01</accession>
<evidence type="ECO:0000313" key="8">
    <source>
        <dbReference type="Proteomes" id="UP000310189"/>
    </source>
</evidence>
<keyword evidence="8" id="KW-1185">Reference proteome</keyword>
<dbReference type="InterPro" id="IPR008521">
    <property type="entry name" value="Mg_trans_NIPA"/>
</dbReference>
<feature type="transmembrane region" description="Helical" evidence="6">
    <location>
        <begin position="242"/>
        <end position="262"/>
    </location>
</feature>